<organism evidence="1 2">
    <name type="scientific">Polyplosphaeria fusca</name>
    <dbReference type="NCBI Taxonomy" id="682080"/>
    <lineage>
        <taxon>Eukaryota</taxon>
        <taxon>Fungi</taxon>
        <taxon>Dikarya</taxon>
        <taxon>Ascomycota</taxon>
        <taxon>Pezizomycotina</taxon>
        <taxon>Dothideomycetes</taxon>
        <taxon>Pleosporomycetidae</taxon>
        <taxon>Pleosporales</taxon>
        <taxon>Tetraplosphaeriaceae</taxon>
        <taxon>Polyplosphaeria</taxon>
    </lineage>
</organism>
<accession>A0A9P4R1F9</accession>
<evidence type="ECO:0000313" key="2">
    <source>
        <dbReference type="Proteomes" id="UP000799444"/>
    </source>
</evidence>
<name>A0A9P4R1F9_9PLEO</name>
<dbReference type="AlphaFoldDB" id="A0A9P4R1F9"/>
<evidence type="ECO:0000313" key="1">
    <source>
        <dbReference type="EMBL" id="KAF2735067.1"/>
    </source>
</evidence>
<comment type="caution">
    <text evidence="1">The sequence shown here is derived from an EMBL/GenBank/DDBJ whole genome shotgun (WGS) entry which is preliminary data.</text>
</comment>
<keyword evidence="2" id="KW-1185">Reference proteome</keyword>
<protein>
    <submittedName>
        <fullName evidence="1">Uncharacterized protein</fullName>
    </submittedName>
</protein>
<proteinExistence type="predicted"/>
<gene>
    <name evidence="1" type="ORF">EJ04DRAFT_523160</name>
</gene>
<dbReference type="EMBL" id="ML996140">
    <property type="protein sequence ID" value="KAF2735067.1"/>
    <property type="molecule type" value="Genomic_DNA"/>
</dbReference>
<reference evidence="1" key="1">
    <citation type="journal article" date="2020" name="Stud. Mycol.">
        <title>101 Dothideomycetes genomes: a test case for predicting lifestyles and emergence of pathogens.</title>
        <authorList>
            <person name="Haridas S."/>
            <person name="Albert R."/>
            <person name="Binder M."/>
            <person name="Bloem J."/>
            <person name="Labutti K."/>
            <person name="Salamov A."/>
            <person name="Andreopoulos B."/>
            <person name="Baker S."/>
            <person name="Barry K."/>
            <person name="Bills G."/>
            <person name="Bluhm B."/>
            <person name="Cannon C."/>
            <person name="Castanera R."/>
            <person name="Culley D."/>
            <person name="Daum C."/>
            <person name="Ezra D."/>
            <person name="Gonzalez J."/>
            <person name="Henrissat B."/>
            <person name="Kuo A."/>
            <person name="Liang C."/>
            <person name="Lipzen A."/>
            <person name="Lutzoni F."/>
            <person name="Magnuson J."/>
            <person name="Mondo S."/>
            <person name="Nolan M."/>
            <person name="Ohm R."/>
            <person name="Pangilinan J."/>
            <person name="Park H.-J."/>
            <person name="Ramirez L."/>
            <person name="Alfaro M."/>
            <person name="Sun H."/>
            <person name="Tritt A."/>
            <person name="Yoshinaga Y."/>
            <person name="Zwiers L.-H."/>
            <person name="Turgeon B."/>
            <person name="Goodwin S."/>
            <person name="Spatafora J."/>
            <person name="Crous P."/>
            <person name="Grigoriev I."/>
        </authorList>
    </citation>
    <scope>NUCLEOTIDE SEQUENCE</scope>
    <source>
        <strain evidence="1">CBS 125425</strain>
    </source>
</reference>
<dbReference type="Proteomes" id="UP000799444">
    <property type="component" value="Unassembled WGS sequence"/>
</dbReference>
<sequence length="171" mass="19501">MRVARRCRWAYYTPSCQVHLRRYLIDQFQANASARHCCIACGFDDIKVTIGWTDLCDASRRDTSLTKSVNQRQHANSLLQDTRNSWALKIHQYRDPLAAAASVPNCFYNYPGLGNRLPSVSSSLSTRTHLQPEHKSSERVVSQKRHTTIFFANTGQNLDRGPVFRSDENLA</sequence>